<accession>A0A381P9D7</accession>
<dbReference type="EMBL" id="UINC01000918">
    <property type="protein sequence ID" value="SUZ63551.1"/>
    <property type="molecule type" value="Genomic_DNA"/>
</dbReference>
<dbReference type="PIRSF" id="PIRSF000770">
    <property type="entry name" value="RNA_pol_sigma-SigE/K"/>
    <property type="match status" value="1"/>
</dbReference>
<gene>
    <name evidence="9" type="ORF">METZ01_LOCUS16405</name>
</gene>
<dbReference type="PRINTS" id="PR00046">
    <property type="entry name" value="SIGMA70FCT"/>
</dbReference>
<evidence type="ECO:0000313" key="9">
    <source>
        <dbReference type="EMBL" id="SUZ63551.1"/>
    </source>
</evidence>
<organism evidence="9">
    <name type="scientific">marine metagenome</name>
    <dbReference type="NCBI Taxonomy" id="408172"/>
    <lineage>
        <taxon>unclassified sequences</taxon>
        <taxon>metagenomes</taxon>
        <taxon>ecological metagenomes</taxon>
    </lineage>
</organism>
<protein>
    <recommendedName>
        <fullName evidence="10">RNA polymerase sigma-70 domain-containing protein</fullName>
    </recommendedName>
</protein>
<dbReference type="SUPFAM" id="SSF88659">
    <property type="entry name" value="Sigma3 and sigma4 domains of RNA polymerase sigma factors"/>
    <property type="match status" value="2"/>
</dbReference>
<dbReference type="NCBIfam" id="TIGR02937">
    <property type="entry name" value="sigma70-ECF"/>
    <property type="match status" value="1"/>
</dbReference>
<dbReference type="CDD" id="cd06171">
    <property type="entry name" value="Sigma70_r4"/>
    <property type="match status" value="1"/>
</dbReference>
<dbReference type="Pfam" id="PF04542">
    <property type="entry name" value="Sigma70_r2"/>
    <property type="match status" value="1"/>
</dbReference>
<feature type="domain" description="RNA polymerase sigma-70 region 2" evidence="7">
    <location>
        <begin position="49"/>
        <end position="118"/>
    </location>
</feature>
<dbReference type="Gene3D" id="1.10.601.10">
    <property type="entry name" value="RNA Polymerase Primary Sigma Factor"/>
    <property type="match status" value="1"/>
</dbReference>
<dbReference type="GO" id="GO:0003677">
    <property type="term" value="F:DNA binding"/>
    <property type="evidence" value="ECO:0007669"/>
    <property type="project" value="UniProtKB-KW"/>
</dbReference>
<dbReference type="InterPro" id="IPR013325">
    <property type="entry name" value="RNA_pol_sigma_r2"/>
</dbReference>
<evidence type="ECO:0000259" key="8">
    <source>
        <dbReference type="Pfam" id="PF04545"/>
    </source>
</evidence>
<feature type="domain" description="RNA polymerase sigma-70 region 4" evidence="8">
    <location>
        <begin position="215"/>
        <end position="268"/>
    </location>
</feature>
<dbReference type="InterPro" id="IPR036388">
    <property type="entry name" value="WH-like_DNA-bd_sf"/>
</dbReference>
<keyword evidence="1" id="KW-0805">Transcription regulation</keyword>
<dbReference type="InterPro" id="IPR007627">
    <property type="entry name" value="RNA_pol_sigma70_r2"/>
</dbReference>
<dbReference type="PANTHER" id="PTHR30603">
    <property type="entry name" value="RNA POLYMERASE SIGMA FACTOR RPO"/>
    <property type="match status" value="1"/>
</dbReference>
<evidence type="ECO:0000256" key="2">
    <source>
        <dbReference type="ARBA" id="ARBA00023082"/>
    </source>
</evidence>
<dbReference type="AlphaFoldDB" id="A0A381P9D7"/>
<dbReference type="GO" id="GO:0016987">
    <property type="term" value="F:sigma factor activity"/>
    <property type="evidence" value="ECO:0007669"/>
    <property type="project" value="UniProtKB-KW"/>
</dbReference>
<dbReference type="Pfam" id="PF04545">
    <property type="entry name" value="Sigma70_r4"/>
    <property type="match status" value="1"/>
</dbReference>
<evidence type="ECO:0000256" key="4">
    <source>
        <dbReference type="ARBA" id="ARBA00023163"/>
    </source>
</evidence>
<proteinExistence type="predicted"/>
<dbReference type="Gene3D" id="1.10.10.10">
    <property type="entry name" value="Winged helix-like DNA-binding domain superfamily/Winged helix DNA-binding domain"/>
    <property type="match status" value="2"/>
</dbReference>
<dbReference type="InterPro" id="IPR009042">
    <property type="entry name" value="RNA_pol_sigma70_r1_2"/>
</dbReference>
<evidence type="ECO:0000256" key="3">
    <source>
        <dbReference type="ARBA" id="ARBA00023125"/>
    </source>
</evidence>
<dbReference type="InterPro" id="IPR013324">
    <property type="entry name" value="RNA_pol_sigma_r3/r4-like"/>
</dbReference>
<evidence type="ECO:0000259" key="6">
    <source>
        <dbReference type="Pfam" id="PF04539"/>
    </source>
</evidence>
<feature type="domain" description="RNA polymerase sigma-70 region 1.2" evidence="5">
    <location>
        <begin position="12"/>
        <end position="42"/>
    </location>
</feature>
<dbReference type="InterPro" id="IPR007624">
    <property type="entry name" value="RNA_pol_sigma70_r3"/>
</dbReference>
<sequence length="280" mass="32306">MNNRSEIGNKRSLELYLDDIKKYQPLNPKEEIILAGLAKKGDLKAINKLITHNLRFVVAVAKKFQGQGLPFEDLINEGNLGLIKAVERYDETRGFKFISYAVWWITQGIRQAIQKTGRVIRLPAHVRESIGKLYRKSIELEQNIEREPTADELAEITKTSPSWINDLKRIITEPVSLEEPFGDSDTALLHLLASNDPRPEAALMKHSIEKEILSVLDTLEDREKLVLVYYFGFEGKKQKNLQEIGDELQITSERVRQIKDRALQRLRHVTRSQLLKIYIH</sequence>
<evidence type="ECO:0000259" key="7">
    <source>
        <dbReference type="Pfam" id="PF04542"/>
    </source>
</evidence>
<evidence type="ECO:0000256" key="1">
    <source>
        <dbReference type="ARBA" id="ARBA00023015"/>
    </source>
</evidence>
<evidence type="ECO:0008006" key="10">
    <source>
        <dbReference type="Google" id="ProtNLM"/>
    </source>
</evidence>
<reference evidence="9" key="1">
    <citation type="submission" date="2018-05" db="EMBL/GenBank/DDBJ databases">
        <authorList>
            <person name="Lanie J.A."/>
            <person name="Ng W.-L."/>
            <person name="Kazmierczak K.M."/>
            <person name="Andrzejewski T.M."/>
            <person name="Davidsen T.M."/>
            <person name="Wayne K.J."/>
            <person name="Tettelin H."/>
            <person name="Glass J.I."/>
            <person name="Rusch D."/>
            <person name="Podicherti R."/>
            <person name="Tsui H.-C.T."/>
            <person name="Winkler M.E."/>
        </authorList>
    </citation>
    <scope>NUCLEOTIDE SEQUENCE</scope>
</reference>
<dbReference type="GO" id="GO:0006352">
    <property type="term" value="P:DNA-templated transcription initiation"/>
    <property type="evidence" value="ECO:0007669"/>
    <property type="project" value="InterPro"/>
</dbReference>
<dbReference type="InterPro" id="IPR000943">
    <property type="entry name" value="RNA_pol_sigma70"/>
</dbReference>
<keyword evidence="3" id="KW-0238">DNA-binding</keyword>
<dbReference type="InterPro" id="IPR014284">
    <property type="entry name" value="RNA_pol_sigma-70_dom"/>
</dbReference>
<dbReference type="Pfam" id="PF00140">
    <property type="entry name" value="Sigma70_r1_2"/>
    <property type="match status" value="1"/>
</dbReference>
<name>A0A381P9D7_9ZZZZ</name>
<dbReference type="PANTHER" id="PTHR30603:SF47">
    <property type="entry name" value="RNA POLYMERASE SIGMA FACTOR SIGD, CHLOROPLASTIC"/>
    <property type="match status" value="1"/>
</dbReference>
<keyword evidence="4" id="KW-0804">Transcription</keyword>
<keyword evidence="2" id="KW-0731">Sigma factor</keyword>
<dbReference type="SUPFAM" id="SSF88946">
    <property type="entry name" value="Sigma2 domain of RNA polymerase sigma factors"/>
    <property type="match status" value="1"/>
</dbReference>
<evidence type="ECO:0000259" key="5">
    <source>
        <dbReference type="Pfam" id="PF00140"/>
    </source>
</evidence>
<dbReference type="InterPro" id="IPR007630">
    <property type="entry name" value="RNA_pol_sigma70_r4"/>
</dbReference>
<dbReference type="Pfam" id="PF04539">
    <property type="entry name" value="Sigma70_r3"/>
    <property type="match status" value="1"/>
</dbReference>
<feature type="domain" description="RNA polymerase sigma-70 region 3" evidence="6">
    <location>
        <begin position="128"/>
        <end position="200"/>
    </location>
</feature>
<dbReference type="InterPro" id="IPR050239">
    <property type="entry name" value="Sigma-70_RNA_pol_init_factors"/>
</dbReference>